<proteinExistence type="predicted"/>
<protein>
    <recommendedName>
        <fullName evidence="2">CHRD domain-containing protein</fullName>
    </recommendedName>
</protein>
<dbReference type="Pfam" id="PF07452">
    <property type="entry name" value="CHRD"/>
    <property type="match status" value="1"/>
</dbReference>
<keyword evidence="1" id="KW-0732">Signal</keyword>
<reference evidence="3" key="1">
    <citation type="journal article" date="2020" name="Stud. Mycol.">
        <title>101 Dothideomycetes genomes: a test case for predicting lifestyles and emergence of pathogens.</title>
        <authorList>
            <person name="Haridas S."/>
            <person name="Albert R."/>
            <person name="Binder M."/>
            <person name="Bloem J."/>
            <person name="Labutti K."/>
            <person name="Salamov A."/>
            <person name="Andreopoulos B."/>
            <person name="Baker S."/>
            <person name="Barry K."/>
            <person name="Bills G."/>
            <person name="Bluhm B."/>
            <person name="Cannon C."/>
            <person name="Castanera R."/>
            <person name="Culley D."/>
            <person name="Daum C."/>
            <person name="Ezra D."/>
            <person name="Gonzalez J."/>
            <person name="Henrissat B."/>
            <person name="Kuo A."/>
            <person name="Liang C."/>
            <person name="Lipzen A."/>
            <person name="Lutzoni F."/>
            <person name="Magnuson J."/>
            <person name="Mondo S."/>
            <person name="Nolan M."/>
            <person name="Ohm R."/>
            <person name="Pangilinan J."/>
            <person name="Park H.-J."/>
            <person name="Ramirez L."/>
            <person name="Alfaro M."/>
            <person name="Sun H."/>
            <person name="Tritt A."/>
            <person name="Yoshinaga Y."/>
            <person name="Zwiers L.-H."/>
            <person name="Turgeon B."/>
            <person name="Goodwin S."/>
            <person name="Spatafora J."/>
            <person name="Crous P."/>
            <person name="Grigoriev I."/>
        </authorList>
    </citation>
    <scope>NUCLEOTIDE SEQUENCE</scope>
    <source>
        <strain evidence="3">CBS 113389</strain>
    </source>
</reference>
<gene>
    <name evidence="3" type="ORF">BDY17DRAFT_299900</name>
</gene>
<feature type="domain" description="CHRD" evidence="2">
    <location>
        <begin position="54"/>
        <end position="201"/>
    </location>
</feature>
<dbReference type="RefSeq" id="XP_033588477.1">
    <property type="nucleotide sequence ID" value="XM_033733975.1"/>
</dbReference>
<accession>A0A6A6PRQ7</accession>
<organism evidence="3 4">
    <name type="scientific">Neohortaea acidophila</name>
    <dbReference type="NCBI Taxonomy" id="245834"/>
    <lineage>
        <taxon>Eukaryota</taxon>
        <taxon>Fungi</taxon>
        <taxon>Dikarya</taxon>
        <taxon>Ascomycota</taxon>
        <taxon>Pezizomycotina</taxon>
        <taxon>Dothideomycetes</taxon>
        <taxon>Dothideomycetidae</taxon>
        <taxon>Mycosphaerellales</taxon>
        <taxon>Teratosphaeriaceae</taxon>
        <taxon>Neohortaea</taxon>
    </lineage>
</organism>
<dbReference type="Proteomes" id="UP000799767">
    <property type="component" value="Unassembled WGS sequence"/>
</dbReference>
<name>A0A6A6PRQ7_9PEZI</name>
<feature type="chain" id="PRO_5025563513" description="CHRD domain-containing protein" evidence="1">
    <location>
        <begin position="19"/>
        <end position="201"/>
    </location>
</feature>
<sequence length="201" mass="20569">MLTQTILSAALLVLPAIASPAGWSYGGSKGGSKGGWGGHNGGWSDDNGVIPFTSTYSVTATPGQVVNGTTPTGGLKGAVGYYDLGLNTDLNLICYYIRIYGFKGDYVSPAITATHIHEAAKGASGPPRIAFPNPYPTGKGDERISVGCQQGPFTTGLKDNVTGVDFGANFKVSQIQANPAGFFADVHSSLALAGAVRGQLA</sequence>
<dbReference type="OrthoDB" id="3554264at2759"/>
<dbReference type="SMART" id="SM00754">
    <property type="entry name" value="CHRD"/>
    <property type="match status" value="1"/>
</dbReference>
<evidence type="ECO:0000256" key="1">
    <source>
        <dbReference type="SAM" id="SignalP"/>
    </source>
</evidence>
<evidence type="ECO:0000313" key="4">
    <source>
        <dbReference type="Proteomes" id="UP000799767"/>
    </source>
</evidence>
<evidence type="ECO:0000259" key="2">
    <source>
        <dbReference type="SMART" id="SM00754"/>
    </source>
</evidence>
<dbReference type="GeneID" id="54474977"/>
<evidence type="ECO:0000313" key="3">
    <source>
        <dbReference type="EMBL" id="KAF2481907.1"/>
    </source>
</evidence>
<dbReference type="EMBL" id="MU001637">
    <property type="protein sequence ID" value="KAF2481907.1"/>
    <property type="molecule type" value="Genomic_DNA"/>
</dbReference>
<keyword evidence="4" id="KW-1185">Reference proteome</keyword>
<feature type="signal peptide" evidence="1">
    <location>
        <begin position="1"/>
        <end position="18"/>
    </location>
</feature>
<dbReference type="AlphaFoldDB" id="A0A6A6PRQ7"/>
<dbReference type="InterPro" id="IPR010895">
    <property type="entry name" value="CHRD"/>
</dbReference>